<dbReference type="AlphaFoldDB" id="A0A2T0WPT7"/>
<evidence type="ECO:0000256" key="1">
    <source>
        <dbReference type="ARBA" id="ARBA00022679"/>
    </source>
</evidence>
<reference evidence="3 4" key="1">
    <citation type="submission" date="2018-03" db="EMBL/GenBank/DDBJ databases">
        <title>Genomic Encyclopedia of Archaeal and Bacterial Type Strains, Phase II (KMG-II): from individual species to whole genera.</title>
        <authorList>
            <person name="Goeker M."/>
        </authorList>
    </citation>
    <scope>NUCLEOTIDE SEQUENCE [LARGE SCALE GENOMIC DNA]</scope>
    <source>
        <strain evidence="3 4">DSM 100212</strain>
    </source>
</reference>
<proteinExistence type="predicted"/>
<sequence>MKDDRFIRNQIETEADFVQASVVMQLGDVDRVRLSQSDDARAQAIAGSSGSALVWDAQGKQPYPENGWSLKGGAGRRARVVNENHFVNRDKGQGALREILGAGASWDFVVDMQDRRLRNVVTPDGTAMPVFTFNREIGASARVLWPLPTYHDLGSPGFLGPDDWVRVPWRKKQDRVVWRGIHGGRADKHGDVRREGLRLRPLLKRLKAGKMSEQDVLSELAYFPRHKMISDYQEDPRFDLGFTGAIQNMDIAQYPFLARLMRPRLPQQDMLNYKYLLVLRGSDVASSFYWTMNSGSLGLVMEGYFDSFASAHFKPWEHYVPFKADLSDLEDRLAWCQANDETCRDMAERAQEKCQLLARADLRDEISRAVISRISARMKGR</sequence>
<keyword evidence="1 3" id="KW-0808">Transferase</keyword>
<gene>
    <name evidence="3" type="ORF">CLV74_10747</name>
</gene>
<feature type="domain" description="Glycosyl transferase CAP10" evidence="2">
    <location>
        <begin position="112"/>
        <end position="373"/>
    </location>
</feature>
<evidence type="ECO:0000313" key="3">
    <source>
        <dbReference type="EMBL" id="PRY88706.1"/>
    </source>
</evidence>
<dbReference type="OrthoDB" id="7976614at2"/>
<dbReference type="SMART" id="SM00672">
    <property type="entry name" value="CAP10"/>
    <property type="match status" value="1"/>
</dbReference>
<dbReference type="PANTHER" id="PTHR12203">
    <property type="entry name" value="KDEL LYS-ASP-GLU-LEU CONTAINING - RELATED"/>
    <property type="match status" value="1"/>
</dbReference>
<protein>
    <submittedName>
        <fullName evidence="3">Glycosyl transferase family 90</fullName>
    </submittedName>
</protein>
<accession>A0A2T0WPT7</accession>
<dbReference type="GO" id="GO:0016740">
    <property type="term" value="F:transferase activity"/>
    <property type="evidence" value="ECO:0007669"/>
    <property type="project" value="UniProtKB-KW"/>
</dbReference>
<dbReference type="Proteomes" id="UP000238392">
    <property type="component" value="Unassembled WGS sequence"/>
</dbReference>
<dbReference type="EMBL" id="PVTQ01000007">
    <property type="protein sequence ID" value="PRY88706.1"/>
    <property type="molecule type" value="Genomic_DNA"/>
</dbReference>
<name>A0A2T0WPT7_9RHOB</name>
<dbReference type="RefSeq" id="WP_106264795.1">
    <property type="nucleotide sequence ID" value="NZ_PVTQ01000007.1"/>
</dbReference>
<keyword evidence="4" id="KW-1185">Reference proteome</keyword>
<dbReference type="PANTHER" id="PTHR12203:SF35">
    <property type="entry name" value="PROTEIN O-GLUCOSYLTRANSFERASE 1"/>
    <property type="match status" value="1"/>
</dbReference>
<organism evidence="3 4">
    <name type="scientific">Donghicola tyrosinivorans</name>
    <dbReference type="NCBI Taxonomy" id="1652492"/>
    <lineage>
        <taxon>Bacteria</taxon>
        <taxon>Pseudomonadati</taxon>
        <taxon>Pseudomonadota</taxon>
        <taxon>Alphaproteobacteria</taxon>
        <taxon>Rhodobacterales</taxon>
        <taxon>Roseobacteraceae</taxon>
        <taxon>Donghicola</taxon>
    </lineage>
</organism>
<comment type="caution">
    <text evidence="3">The sequence shown here is derived from an EMBL/GenBank/DDBJ whole genome shotgun (WGS) entry which is preliminary data.</text>
</comment>
<dbReference type="InterPro" id="IPR051091">
    <property type="entry name" value="O-Glucosyltr/Glycosyltrsf_90"/>
</dbReference>
<evidence type="ECO:0000259" key="2">
    <source>
        <dbReference type="SMART" id="SM00672"/>
    </source>
</evidence>
<dbReference type="Pfam" id="PF05686">
    <property type="entry name" value="Glyco_transf_90"/>
    <property type="match status" value="1"/>
</dbReference>
<evidence type="ECO:0000313" key="4">
    <source>
        <dbReference type="Proteomes" id="UP000238392"/>
    </source>
</evidence>
<dbReference type="InterPro" id="IPR006598">
    <property type="entry name" value="CAP10"/>
</dbReference>